<dbReference type="SUPFAM" id="SSF48403">
    <property type="entry name" value="Ankyrin repeat"/>
    <property type="match status" value="1"/>
</dbReference>
<evidence type="ECO:0000256" key="1">
    <source>
        <dbReference type="ARBA" id="ARBA00022737"/>
    </source>
</evidence>
<sequence length="449" mass="52547">MLQKKRIVFFEDSENNSDLPQYLNKYTENLRCNSTSQKSVLEAIKNNENLEMPHFYNKSTFLHIMCGFNDFEMVELLISKGADVNALTLFNYTPLHYACISNNYEMVKLLVNNNADLNILNNTMRTPIFYVSIFNSSRTRNNNLSEIQELNNKLKIFKLLISKDVELNYLDREQNNILSILIYSFKLNVQQTHKNKNIFEEILKLILNNNFLRLNSINAHKIYALRFCVEFEDIELLNMLIKYGGDVNKNIDNYGDTLLCSACKLINNVDIVKLIIKHGGNIYEKNKLGMYPISLACKYGNYETIEYLSELIEGLKYDPFKESLEKKLPTKKEKKIIKEISKFEKECELFFMERLQKILDSGDYLLLDVPLEKITLKNIKNPEGDNLILMVVKNKCNLKNSTMIRIIILLLFYEVELLKVDNLGKNSLMYFIEKGNTEMINFINSYQLR</sequence>
<proteinExistence type="predicted"/>
<keyword evidence="2" id="KW-0040">ANK repeat</keyword>
<evidence type="ECO:0000256" key="2">
    <source>
        <dbReference type="ARBA" id="ARBA00023043"/>
    </source>
</evidence>
<organism evidence="3">
    <name type="scientific">viral metagenome</name>
    <dbReference type="NCBI Taxonomy" id="1070528"/>
    <lineage>
        <taxon>unclassified sequences</taxon>
        <taxon>metagenomes</taxon>
        <taxon>organismal metagenomes</taxon>
    </lineage>
</organism>
<accession>A0A6C0AEF7</accession>
<evidence type="ECO:0000313" key="3">
    <source>
        <dbReference type="EMBL" id="QHS78072.1"/>
    </source>
</evidence>
<reference evidence="3" key="1">
    <citation type="journal article" date="2020" name="Nature">
        <title>Giant virus diversity and host interactions through global metagenomics.</title>
        <authorList>
            <person name="Schulz F."/>
            <person name="Roux S."/>
            <person name="Paez-Espino D."/>
            <person name="Jungbluth S."/>
            <person name="Walsh D.A."/>
            <person name="Denef V.J."/>
            <person name="McMahon K.D."/>
            <person name="Konstantinidis K.T."/>
            <person name="Eloe-Fadrosh E.A."/>
            <person name="Kyrpides N.C."/>
            <person name="Woyke T."/>
        </authorList>
    </citation>
    <scope>NUCLEOTIDE SEQUENCE</scope>
    <source>
        <strain evidence="3">GVMAG-S-1021933-23</strain>
    </source>
</reference>
<dbReference type="PANTHER" id="PTHR24198:SF165">
    <property type="entry name" value="ANKYRIN REPEAT-CONTAINING PROTEIN-RELATED"/>
    <property type="match status" value="1"/>
</dbReference>
<dbReference type="InterPro" id="IPR036770">
    <property type="entry name" value="Ankyrin_rpt-contain_sf"/>
</dbReference>
<dbReference type="PANTHER" id="PTHR24198">
    <property type="entry name" value="ANKYRIN REPEAT AND PROTEIN KINASE DOMAIN-CONTAINING PROTEIN"/>
    <property type="match status" value="1"/>
</dbReference>
<protein>
    <submittedName>
        <fullName evidence="3">Uncharacterized protein</fullName>
    </submittedName>
</protein>
<name>A0A6C0AEF7_9ZZZZ</name>
<dbReference type="PROSITE" id="PS50088">
    <property type="entry name" value="ANK_REPEAT"/>
    <property type="match status" value="2"/>
</dbReference>
<dbReference type="Pfam" id="PF12796">
    <property type="entry name" value="Ank_2"/>
    <property type="match status" value="2"/>
</dbReference>
<dbReference type="AlphaFoldDB" id="A0A6C0AEF7"/>
<dbReference type="Gene3D" id="1.25.40.20">
    <property type="entry name" value="Ankyrin repeat-containing domain"/>
    <property type="match status" value="2"/>
</dbReference>
<dbReference type="SMART" id="SM00248">
    <property type="entry name" value="ANK"/>
    <property type="match status" value="6"/>
</dbReference>
<dbReference type="EMBL" id="MN740594">
    <property type="protein sequence ID" value="QHS78072.1"/>
    <property type="molecule type" value="Genomic_DNA"/>
</dbReference>
<dbReference type="PROSITE" id="PS50297">
    <property type="entry name" value="ANK_REP_REGION"/>
    <property type="match status" value="2"/>
</dbReference>
<keyword evidence="1" id="KW-0677">Repeat</keyword>
<dbReference type="InterPro" id="IPR002110">
    <property type="entry name" value="Ankyrin_rpt"/>
</dbReference>